<feature type="transmembrane region" description="Helical" evidence="6">
    <location>
        <begin position="248"/>
        <end position="270"/>
    </location>
</feature>
<evidence type="ECO:0000256" key="2">
    <source>
        <dbReference type="ARBA" id="ARBA00022692"/>
    </source>
</evidence>
<dbReference type="SUPFAM" id="SSF49562">
    <property type="entry name" value="C2 domain (Calcium/lipid-binding domain, CaLB)"/>
    <property type="match status" value="1"/>
</dbReference>
<comment type="subcellular location">
    <subcellularLocation>
        <location evidence="1">Membrane</location>
        <topology evidence="1">Single-pass membrane protein</topology>
    </subcellularLocation>
</comment>
<dbReference type="Gene3D" id="2.60.40.150">
    <property type="entry name" value="C2 domain"/>
    <property type="match status" value="1"/>
</dbReference>
<keyword evidence="3" id="KW-0677">Repeat</keyword>
<gene>
    <name evidence="8" type="ORF">GSONMT00034650001</name>
</gene>
<evidence type="ECO:0000313" key="8">
    <source>
        <dbReference type="EMBL" id="CDQ71888.1"/>
    </source>
</evidence>
<dbReference type="InterPro" id="IPR032362">
    <property type="entry name" value="Ferlin_C"/>
</dbReference>
<evidence type="ECO:0000313" key="9">
    <source>
        <dbReference type="Proteomes" id="UP000193380"/>
    </source>
</evidence>
<protein>
    <recommendedName>
        <fullName evidence="7">C2 domain-containing protein</fullName>
    </recommendedName>
</protein>
<evidence type="ECO:0000256" key="1">
    <source>
        <dbReference type="ARBA" id="ARBA00004167"/>
    </source>
</evidence>
<dbReference type="InterPro" id="IPR037725">
    <property type="entry name" value="C2F_Ferlin"/>
</dbReference>
<dbReference type="GO" id="GO:0061025">
    <property type="term" value="P:membrane fusion"/>
    <property type="evidence" value="ECO:0007669"/>
    <property type="project" value="TreeGrafter"/>
</dbReference>
<dbReference type="PANTHER" id="PTHR12546">
    <property type="entry name" value="FER-1-LIKE"/>
    <property type="match status" value="1"/>
</dbReference>
<dbReference type="AlphaFoldDB" id="A0A060WX00"/>
<keyword evidence="4 6" id="KW-1133">Transmembrane helix</keyword>
<keyword evidence="2 6" id="KW-0812">Transmembrane</keyword>
<dbReference type="PaxDb" id="8022-A0A060WX00"/>
<dbReference type="EMBL" id="FR904797">
    <property type="protein sequence ID" value="CDQ71888.1"/>
    <property type="molecule type" value="Genomic_DNA"/>
</dbReference>
<dbReference type="GO" id="GO:0007009">
    <property type="term" value="P:plasma membrane organization"/>
    <property type="evidence" value="ECO:0007669"/>
    <property type="project" value="TreeGrafter"/>
</dbReference>
<feature type="domain" description="C2" evidence="7">
    <location>
        <begin position="1"/>
        <end position="141"/>
    </location>
</feature>
<evidence type="ECO:0000256" key="5">
    <source>
        <dbReference type="ARBA" id="ARBA00023136"/>
    </source>
</evidence>
<name>A0A060WX00_ONCMY</name>
<evidence type="ECO:0000256" key="3">
    <source>
        <dbReference type="ARBA" id="ARBA00022737"/>
    </source>
</evidence>
<dbReference type="Pfam" id="PF16165">
    <property type="entry name" value="Ferlin_C"/>
    <property type="match status" value="1"/>
</dbReference>
<sequence>MCMIFFNRYFMRAIVWNTTDVILDETSITGENMSDIYVKGWMPGMEQDKQKTDVHYRSLDGDGNFNWRFVFGFDYLPAEQLCLVSRKEHFWNLDQTEFRTPPKLIVQIWDNDKFSLDDYLGTVELDLLHLIPPAKTPEKCSLKMLPGVTGSTPSKQPPPNSLFSQKSVRGWWPCMIEQDGKHILGGKVEMTLEIVEEREVEERPAGKGRDEPNMNPKLDFPNRPDTSFFWFTSPCKTMRFIIWRRFKWIFIGLIVLLLVLLFLGILLYSLPNYISMKIVKPFS</sequence>
<organism evidence="8 9">
    <name type="scientific">Oncorhynchus mykiss</name>
    <name type="common">Rainbow trout</name>
    <name type="synonym">Salmo gairdneri</name>
    <dbReference type="NCBI Taxonomy" id="8022"/>
    <lineage>
        <taxon>Eukaryota</taxon>
        <taxon>Metazoa</taxon>
        <taxon>Chordata</taxon>
        <taxon>Craniata</taxon>
        <taxon>Vertebrata</taxon>
        <taxon>Euteleostomi</taxon>
        <taxon>Actinopterygii</taxon>
        <taxon>Neopterygii</taxon>
        <taxon>Teleostei</taxon>
        <taxon>Protacanthopterygii</taxon>
        <taxon>Salmoniformes</taxon>
        <taxon>Salmonidae</taxon>
        <taxon>Salmoninae</taxon>
        <taxon>Oncorhynchus</taxon>
    </lineage>
</organism>
<accession>A0A060WX00</accession>
<evidence type="ECO:0000256" key="4">
    <source>
        <dbReference type="ARBA" id="ARBA00022989"/>
    </source>
</evidence>
<dbReference type="STRING" id="8022.A0A060WX00"/>
<reference evidence="8" key="2">
    <citation type="submission" date="2014-03" db="EMBL/GenBank/DDBJ databases">
        <authorList>
            <person name="Genoscope - CEA"/>
        </authorList>
    </citation>
    <scope>NUCLEOTIDE SEQUENCE</scope>
</reference>
<dbReference type="InterPro" id="IPR037721">
    <property type="entry name" value="Ferlin"/>
</dbReference>
<evidence type="ECO:0000259" key="7">
    <source>
        <dbReference type="PROSITE" id="PS50004"/>
    </source>
</evidence>
<dbReference type="Pfam" id="PF00168">
    <property type="entry name" value="C2"/>
    <property type="match status" value="2"/>
</dbReference>
<reference evidence="8" key="1">
    <citation type="journal article" date="2014" name="Nat. Commun.">
        <title>The rainbow trout genome provides novel insights into evolution after whole-genome duplication in vertebrates.</title>
        <authorList>
            <person name="Berthelot C."/>
            <person name="Brunet F."/>
            <person name="Chalopin D."/>
            <person name="Juanchich A."/>
            <person name="Bernard M."/>
            <person name="Noel B."/>
            <person name="Bento P."/>
            <person name="Da Silva C."/>
            <person name="Labadie K."/>
            <person name="Alberti A."/>
            <person name="Aury J.M."/>
            <person name="Louis A."/>
            <person name="Dehais P."/>
            <person name="Bardou P."/>
            <person name="Montfort J."/>
            <person name="Klopp C."/>
            <person name="Cabau C."/>
            <person name="Gaspin C."/>
            <person name="Thorgaard G.H."/>
            <person name="Boussaha M."/>
            <person name="Quillet E."/>
            <person name="Guyomard R."/>
            <person name="Galiana D."/>
            <person name="Bobe J."/>
            <person name="Volff J.N."/>
            <person name="Genet C."/>
            <person name="Wincker P."/>
            <person name="Jaillon O."/>
            <person name="Roest Crollius H."/>
            <person name="Guiguen Y."/>
        </authorList>
    </citation>
    <scope>NUCLEOTIDE SEQUENCE [LARGE SCALE GENOMIC DNA]</scope>
</reference>
<dbReference type="PROSITE" id="PS50004">
    <property type="entry name" value="C2"/>
    <property type="match status" value="1"/>
</dbReference>
<dbReference type="CDD" id="cd08374">
    <property type="entry name" value="C2F_Ferlin"/>
    <property type="match status" value="1"/>
</dbReference>
<dbReference type="PANTHER" id="PTHR12546:SF55">
    <property type="entry name" value="MYOFERLIN"/>
    <property type="match status" value="1"/>
</dbReference>
<dbReference type="InterPro" id="IPR035892">
    <property type="entry name" value="C2_domain_sf"/>
</dbReference>
<dbReference type="Proteomes" id="UP000193380">
    <property type="component" value="Unassembled WGS sequence"/>
</dbReference>
<proteinExistence type="predicted"/>
<evidence type="ECO:0000256" key="6">
    <source>
        <dbReference type="SAM" id="Phobius"/>
    </source>
</evidence>
<dbReference type="GO" id="GO:0016020">
    <property type="term" value="C:membrane"/>
    <property type="evidence" value="ECO:0007669"/>
    <property type="project" value="UniProtKB-SubCell"/>
</dbReference>
<dbReference type="InterPro" id="IPR000008">
    <property type="entry name" value="C2_dom"/>
</dbReference>
<keyword evidence="5 6" id="KW-0472">Membrane</keyword>